<dbReference type="AlphaFoldDB" id="A0A9D9DGQ5"/>
<dbReference type="Proteomes" id="UP000823634">
    <property type="component" value="Unassembled WGS sequence"/>
</dbReference>
<dbReference type="InterPro" id="IPR000182">
    <property type="entry name" value="GNAT_dom"/>
</dbReference>
<name>A0A9D9DGQ5_9FIRM</name>
<sequence>MPVQRLLLRPAFKGKGYGSLFIKEIGRILKETEVAYILLDTVKTYKAYSFYSKNGFKEIKDDVGLFLKLG</sequence>
<dbReference type="Pfam" id="PF13508">
    <property type="entry name" value="Acetyltransf_7"/>
    <property type="match status" value="1"/>
</dbReference>
<protein>
    <submittedName>
        <fullName evidence="2">GNAT family N-acetyltransferase</fullName>
    </submittedName>
</protein>
<dbReference type="Gene3D" id="3.40.630.30">
    <property type="match status" value="1"/>
</dbReference>
<dbReference type="SUPFAM" id="SSF55729">
    <property type="entry name" value="Acyl-CoA N-acyltransferases (Nat)"/>
    <property type="match status" value="1"/>
</dbReference>
<dbReference type="GO" id="GO:0016747">
    <property type="term" value="F:acyltransferase activity, transferring groups other than amino-acyl groups"/>
    <property type="evidence" value="ECO:0007669"/>
    <property type="project" value="InterPro"/>
</dbReference>
<dbReference type="PROSITE" id="PS51186">
    <property type="entry name" value="GNAT"/>
    <property type="match status" value="1"/>
</dbReference>
<dbReference type="InterPro" id="IPR016181">
    <property type="entry name" value="Acyl_CoA_acyltransferase"/>
</dbReference>
<gene>
    <name evidence="2" type="ORF">IAC61_05105</name>
</gene>
<reference evidence="2" key="2">
    <citation type="journal article" date="2021" name="PeerJ">
        <title>Extensive microbial diversity within the chicken gut microbiome revealed by metagenomics and culture.</title>
        <authorList>
            <person name="Gilroy R."/>
            <person name="Ravi A."/>
            <person name="Getino M."/>
            <person name="Pursley I."/>
            <person name="Horton D.L."/>
            <person name="Alikhan N.F."/>
            <person name="Baker D."/>
            <person name="Gharbi K."/>
            <person name="Hall N."/>
            <person name="Watson M."/>
            <person name="Adriaenssens E.M."/>
            <person name="Foster-Nyarko E."/>
            <person name="Jarju S."/>
            <person name="Secka A."/>
            <person name="Antonio M."/>
            <person name="Oren A."/>
            <person name="Chaudhuri R.R."/>
            <person name="La Ragione R."/>
            <person name="Hildebrand F."/>
            <person name="Pallen M.J."/>
        </authorList>
    </citation>
    <scope>NUCLEOTIDE SEQUENCE</scope>
    <source>
        <strain evidence="2">17113</strain>
    </source>
</reference>
<evidence type="ECO:0000259" key="1">
    <source>
        <dbReference type="PROSITE" id="PS51186"/>
    </source>
</evidence>
<accession>A0A9D9DGQ5</accession>
<dbReference type="EMBL" id="JADINA010000032">
    <property type="protein sequence ID" value="MBO8426675.1"/>
    <property type="molecule type" value="Genomic_DNA"/>
</dbReference>
<reference evidence="2" key="1">
    <citation type="submission" date="2020-10" db="EMBL/GenBank/DDBJ databases">
        <authorList>
            <person name="Gilroy R."/>
        </authorList>
    </citation>
    <scope>NUCLEOTIDE SEQUENCE</scope>
    <source>
        <strain evidence="2">17113</strain>
    </source>
</reference>
<evidence type="ECO:0000313" key="2">
    <source>
        <dbReference type="EMBL" id="MBO8426675.1"/>
    </source>
</evidence>
<evidence type="ECO:0000313" key="3">
    <source>
        <dbReference type="Proteomes" id="UP000823634"/>
    </source>
</evidence>
<proteinExistence type="predicted"/>
<feature type="domain" description="N-acetyltransferase" evidence="1">
    <location>
        <begin position="1"/>
        <end position="70"/>
    </location>
</feature>
<organism evidence="2 3">
    <name type="scientific">Candidatus Alloenteromonas pullistercoris</name>
    <dbReference type="NCBI Taxonomy" id="2840785"/>
    <lineage>
        <taxon>Bacteria</taxon>
        <taxon>Bacillati</taxon>
        <taxon>Bacillota</taxon>
        <taxon>Bacillota incertae sedis</taxon>
        <taxon>Candidatus Alloenteromonas</taxon>
    </lineage>
</organism>
<comment type="caution">
    <text evidence="2">The sequence shown here is derived from an EMBL/GenBank/DDBJ whole genome shotgun (WGS) entry which is preliminary data.</text>
</comment>